<name>A0A3B0ZVI6_9ZZZZ</name>
<dbReference type="AlphaFoldDB" id="A0A3B0ZVI6"/>
<reference evidence="1" key="1">
    <citation type="submission" date="2018-06" db="EMBL/GenBank/DDBJ databases">
        <authorList>
            <person name="Zhirakovskaya E."/>
        </authorList>
    </citation>
    <scope>NUCLEOTIDE SEQUENCE</scope>
</reference>
<gene>
    <name evidence="1" type="ORF">MNBD_GAMMA16-1907</name>
</gene>
<accession>A0A3B0ZVI6</accession>
<dbReference type="EMBL" id="UOFO01000073">
    <property type="protein sequence ID" value="VAW85464.1"/>
    <property type="molecule type" value="Genomic_DNA"/>
</dbReference>
<organism evidence="1">
    <name type="scientific">hydrothermal vent metagenome</name>
    <dbReference type="NCBI Taxonomy" id="652676"/>
    <lineage>
        <taxon>unclassified sequences</taxon>
        <taxon>metagenomes</taxon>
        <taxon>ecological metagenomes</taxon>
    </lineage>
</organism>
<evidence type="ECO:0000313" key="1">
    <source>
        <dbReference type="EMBL" id="VAW85464.1"/>
    </source>
</evidence>
<sequence>MQPIEYENNTGLEQKVSTLILSNYPACLYFVSDQGVFARKEGAYRNMQPIEYENNTGLEQKMDTLGSYIIF</sequence>
<protein>
    <submittedName>
        <fullName evidence="1">Uncharacterized protein</fullName>
    </submittedName>
</protein>
<proteinExistence type="predicted"/>